<reference evidence="2 3" key="1">
    <citation type="submission" date="2017-02" db="EMBL/GenBank/DDBJ databases">
        <title>Genome sequence of the nitrite-oxidizing bacterium Nitrobacter vulgaris strain Ab1.</title>
        <authorList>
            <person name="Mellbye B.L."/>
            <person name="Davis E.W."/>
            <person name="Spieck E."/>
            <person name="Chang J.H."/>
            <person name="Bottomley P.J."/>
            <person name="Sayavedra-Soto L.A."/>
        </authorList>
    </citation>
    <scope>NUCLEOTIDE SEQUENCE [LARGE SCALE GENOMIC DNA]</scope>
    <source>
        <strain evidence="2 3">Ab1</strain>
    </source>
</reference>
<dbReference type="RefSeq" id="WP_079445898.1">
    <property type="nucleotide sequence ID" value="NZ_MWPQ01000019.1"/>
</dbReference>
<gene>
    <name evidence="2" type="ORF">B2M20_04575</name>
</gene>
<dbReference type="EMBL" id="MWPQ01000019">
    <property type="protein sequence ID" value="OPH83938.1"/>
    <property type="molecule type" value="Genomic_DNA"/>
</dbReference>
<accession>A0A1V4I125</accession>
<organism evidence="2 3">
    <name type="scientific">Nitrobacter vulgaris</name>
    <dbReference type="NCBI Taxonomy" id="29421"/>
    <lineage>
        <taxon>Bacteria</taxon>
        <taxon>Pseudomonadati</taxon>
        <taxon>Pseudomonadota</taxon>
        <taxon>Alphaproteobacteria</taxon>
        <taxon>Hyphomicrobiales</taxon>
        <taxon>Nitrobacteraceae</taxon>
        <taxon>Nitrobacter</taxon>
    </lineage>
</organism>
<dbReference type="Proteomes" id="UP000189940">
    <property type="component" value="Unassembled WGS sequence"/>
</dbReference>
<sequence length="62" mass="6623">MSQIPPQKFGAEYVAHLRELLDNAAEQIGPEHRTLASQAETAEAKSHHVASTASPAGEDRTA</sequence>
<evidence type="ECO:0000313" key="2">
    <source>
        <dbReference type="EMBL" id="OPH83938.1"/>
    </source>
</evidence>
<name>A0A1V4I125_NITVU</name>
<evidence type="ECO:0000256" key="1">
    <source>
        <dbReference type="SAM" id="MobiDB-lite"/>
    </source>
</evidence>
<feature type="region of interest" description="Disordered" evidence="1">
    <location>
        <begin position="25"/>
        <end position="62"/>
    </location>
</feature>
<dbReference type="OrthoDB" id="8127818at2"/>
<evidence type="ECO:0000313" key="3">
    <source>
        <dbReference type="Proteomes" id="UP000189940"/>
    </source>
</evidence>
<proteinExistence type="predicted"/>
<dbReference type="AlphaFoldDB" id="A0A1V4I125"/>
<protein>
    <submittedName>
        <fullName evidence="2">Uncharacterized protein</fullName>
    </submittedName>
</protein>
<keyword evidence="3" id="KW-1185">Reference proteome</keyword>
<comment type="caution">
    <text evidence="2">The sequence shown here is derived from an EMBL/GenBank/DDBJ whole genome shotgun (WGS) entry which is preliminary data.</text>
</comment>